<dbReference type="SUPFAM" id="SSF52172">
    <property type="entry name" value="CheY-like"/>
    <property type="match status" value="1"/>
</dbReference>
<dbReference type="InterPro" id="IPR020449">
    <property type="entry name" value="Tscrpt_reg_AraC-type_HTH"/>
</dbReference>
<keyword evidence="7" id="KW-0804">Transcription</keyword>
<dbReference type="KEGG" id="proo:MJB10_17250"/>
<dbReference type="GO" id="GO:0003700">
    <property type="term" value="F:DNA-binding transcription factor activity"/>
    <property type="evidence" value="ECO:0007669"/>
    <property type="project" value="InterPro"/>
</dbReference>
<dbReference type="AlphaFoldDB" id="A0AA96RH29"/>
<dbReference type="PROSITE" id="PS01124">
    <property type="entry name" value="HTH_ARAC_FAMILY_2"/>
    <property type="match status" value="1"/>
</dbReference>
<dbReference type="Gene3D" id="1.10.10.60">
    <property type="entry name" value="Homeodomain-like"/>
    <property type="match status" value="2"/>
</dbReference>
<dbReference type="InterPro" id="IPR001789">
    <property type="entry name" value="Sig_transdc_resp-reg_receiver"/>
</dbReference>
<keyword evidence="6" id="KW-0238">DNA-binding</keyword>
<keyword evidence="3 8" id="KW-0597">Phosphoprotein</keyword>
<dbReference type="Pfam" id="PF12833">
    <property type="entry name" value="HTH_18"/>
    <property type="match status" value="1"/>
</dbReference>
<dbReference type="InterPro" id="IPR009057">
    <property type="entry name" value="Homeodomain-like_sf"/>
</dbReference>
<accession>A0AA96RH29</accession>
<evidence type="ECO:0000256" key="5">
    <source>
        <dbReference type="ARBA" id="ARBA00023015"/>
    </source>
</evidence>
<keyword evidence="5" id="KW-0805">Transcription regulation</keyword>
<dbReference type="SMART" id="SM00448">
    <property type="entry name" value="REC"/>
    <property type="match status" value="1"/>
</dbReference>
<dbReference type="PROSITE" id="PS50110">
    <property type="entry name" value="RESPONSE_REGULATORY"/>
    <property type="match status" value="1"/>
</dbReference>
<dbReference type="Gene3D" id="3.40.50.2300">
    <property type="match status" value="1"/>
</dbReference>
<dbReference type="EMBL" id="CP130319">
    <property type="protein sequence ID" value="WNR42858.1"/>
    <property type="molecule type" value="Genomic_DNA"/>
</dbReference>
<dbReference type="SMART" id="SM00342">
    <property type="entry name" value="HTH_ARAC"/>
    <property type="match status" value="1"/>
</dbReference>
<dbReference type="InterPro" id="IPR018062">
    <property type="entry name" value="HTH_AraC-typ_CS"/>
</dbReference>
<dbReference type="RefSeq" id="WP_314796649.1">
    <property type="nucleotide sequence ID" value="NZ_CP130319.1"/>
</dbReference>
<keyword evidence="12" id="KW-1185">Reference proteome</keyword>
<dbReference type="SUPFAM" id="SSF46689">
    <property type="entry name" value="Homeodomain-like"/>
    <property type="match status" value="2"/>
</dbReference>
<evidence type="ECO:0000259" key="10">
    <source>
        <dbReference type="PROSITE" id="PS50110"/>
    </source>
</evidence>
<dbReference type="PANTHER" id="PTHR42713:SF3">
    <property type="entry name" value="TRANSCRIPTIONAL REGULATORY PROTEIN HPTR"/>
    <property type="match status" value="1"/>
</dbReference>
<dbReference type="GO" id="GO:0043565">
    <property type="term" value="F:sequence-specific DNA binding"/>
    <property type="evidence" value="ECO:0007669"/>
    <property type="project" value="InterPro"/>
</dbReference>
<gene>
    <name evidence="11" type="ORF">MJB10_17250</name>
</gene>
<sequence length="528" mass="61057">MIPILLVEDEYLIRELIKASIDWNGCGFEIVEEAEDGEEALLLLENSKAQLLLVDINIPIMDGMQLTRLVKEKYPNKQIIIITGYSEFEYAKTALELGVSNYMLKPIDPEELQGCLRKVKAEIEKRHYIHNLEDKVKSGFEMHKSAFLASILQNANHFSKEQIEESLQTYQIDLDPVQLQVIVIEIDYMTYKWMNEKERRLWQFATKNVADEIFGKQFTYVSHIGSLNHIVYVINNKDETRLKQVCEEVLNKVKFYLKYTVTIGIGLRYEGYEQIHRSYQDALLALENKFTMGANQVLDAYVSPVFSSNSIVDAPLMFNKEAFIIAIKMGRNDLCHNQIDDVFSQMVGDALSKEVVKQISLDILMAIMKVVAENQVMLPDLFSCHHDYFTFIRSRETIEDIRLTLLMLVEAVVQHSTHNRSKNTVFIDRAREYIEQHYAKSDLSLEEISSYVSISSAYMSTIFKKEMGVGMTEYITEIRLKKAKELIDLHGETSIQDIALNVGYMDAYYFSKCFKKRFGISPKNYSVH</sequence>
<proteinExistence type="predicted"/>
<feature type="domain" description="Response regulatory" evidence="10">
    <location>
        <begin position="3"/>
        <end position="120"/>
    </location>
</feature>
<evidence type="ECO:0000256" key="4">
    <source>
        <dbReference type="ARBA" id="ARBA00023012"/>
    </source>
</evidence>
<evidence type="ECO:0000256" key="2">
    <source>
        <dbReference type="ARBA" id="ARBA00022490"/>
    </source>
</evidence>
<evidence type="ECO:0000313" key="12">
    <source>
        <dbReference type="Proteomes" id="UP001304650"/>
    </source>
</evidence>
<organism evidence="11 12">
    <name type="scientific">Paenibacillus roseopurpureus</name>
    <dbReference type="NCBI Taxonomy" id="2918901"/>
    <lineage>
        <taxon>Bacteria</taxon>
        <taxon>Bacillati</taxon>
        <taxon>Bacillota</taxon>
        <taxon>Bacilli</taxon>
        <taxon>Bacillales</taxon>
        <taxon>Paenibacillaceae</taxon>
        <taxon>Paenibacillus</taxon>
    </lineage>
</organism>
<dbReference type="InterPro" id="IPR018060">
    <property type="entry name" value="HTH_AraC"/>
</dbReference>
<evidence type="ECO:0000259" key="9">
    <source>
        <dbReference type="PROSITE" id="PS01124"/>
    </source>
</evidence>
<feature type="modified residue" description="4-aspartylphosphate" evidence="8">
    <location>
        <position position="55"/>
    </location>
</feature>
<keyword evidence="2" id="KW-0963">Cytoplasm</keyword>
<dbReference type="PRINTS" id="PR00032">
    <property type="entry name" value="HTHARAC"/>
</dbReference>
<dbReference type="InterPro" id="IPR011006">
    <property type="entry name" value="CheY-like_superfamily"/>
</dbReference>
<dbReference type="InterPro" id="IPR041522">
    <property type="entry name" value="CdaR_GGDEF"/>
</dbReference>
<evidence type="ECO:0000256" key="1">
    <source>
        <dbReference type="ARBA" id="ARBA00004496"/>
    </source>
</evidence>
<evidence type="ECO:0000256" key="6">
    <source>
        <dbReference type="ARBA" id="ARBA00023125"/>
    </source>
</evidence>
<evidence type="ECO:0000256" key="8">
    <source>
        <dbReference type="PROSITE-ProRule" id="PRU00169"/>
    </source>
</evidence>
<dbReference type="PROSITE" id="PS00041">
    <property type="entry name" value="HTH_ARAC_FAMILY_1"/>
    <property type="match status" value="1"/>
</dbReference>
<dbReference type="CDD" id="cd17536">
    <property type="entry name" value="REC_YesN-like"/>
    <property type="match status" value="1"/>
</dbReference>
<comment type="subcellular location">
    <subcellularLocation>
        <location evidence="1">Cytoplasm</location>
    </subcellularLocation>
</comment>
<evidence type="ECO:0000256" key="3">
    <source>
        <dbReference type="ARBA" id="ARBA00022553"/>
    </source>
</evidence>
<dbReference type="GO" id="GO:0000160">
    <property type="term" value="P:phosphorelay signal transduction system"/>
    <property type="evidence" value="ECO:0007669"/>
    <property type="project" value="UniProtKB-KW"/>
</dbReference>
<protein>
    <submittedName>
        <fullName evidence="11">Response regulator</fullName>
    </submittedName>
</protein>
<evidence type="ECO:0000313" key="11">
    <source>
        <dbReference type="EMBL" id="WNR42858.1"/>
    </source>
</evidence>
<reference evidence="11" key="1">
    <citation type="submission" date="2022-02" db="EMBL/GenBank/DDBJ databases">
        <title>Paenibacillus sp. MBLB1832 Whole Genome Shotgun Sequencing.</title>
        <authorList>
            <person name="Hwang C.Y."/>
            <person name="Cho E.-S."/>
            <person name="Seo M.-J."/>
        </authorList>
    </citation>
    <scope>NUCLEOTIDE SEQUENCE</scope>
    <source>
        <strain evidence="11">MBLB1832</strain>
    </source>
</reference>
<dbReference type="GO" id="GO:0005737">
    <property type="term" value="C:cytoplasm"/>
    <property type="evidence" value="ECO:0007669"/>
    <property type="project" value="UniProtKB-SubCell"/>
</dbReference>
<dbReference type="Pfam" id="PF00072">
    <property type="entry name" value="Response_reg"/>
    <property type="match status" value="1"/>
</dbReference>
<dbReference type="Pfam" id="PF17853">
    <property type="entry name" value="GGDEF_2"/>
    <property type="match status" value="1"/>
</dbReference>
<dbReference type="Proteomes" id="UP001304650">
    <property type="component" value="Chromosome"/>
</dbReference>
<feature type="domain" description="HTH araC/xylS-type" evidence="9">
    <location>
        <begin position="428"/>
        <end position="528"/>
    </location>
</feature>
<evidence type="ECO:0000256" key="7">
    <source>
        <dbReference type="ARBA" id="ARBA00023163"/>
    </source>
</evidence>
<name>A0AA96RH29_9BACL</name>
<dbReference type="PANTHER" id="PTHR42713">
    <property type="entry name" value="HISTIDINE KINASE-RELATED"/>
    <property type="match status" value="1"/>
</dbReference>
<keyword evidence="4" id="KW-0902">Two-component regulatory system</keyword>
<dbReference type="InterPro" id="IPR051552">
    <property type="entry name" value="HptR"/>
</dbReference>